<feature type="transmembrane region" description="Helical" evidence="1">
    <location>
        <begin position="38"/>
        <end position="57"/>
    </location>
</feature>
<reference evidence="2" key="1">
    <citation type="submission" date="2022-09" db="EMBL/GenBank/DDBJ databases">
        <title>Culturomic study of gut microbiota in children with autism spectrum disorder.</title>
        <authorList>
            <person name="Efimov B.A."/>
            <person name="Chaplin A.V."/>
            <person name="Sokolova S.R."/>
            <person name="Pikina A.P."/>
            <person name="Korzhanova M."/>
            <person name="Belova V."/>
            <person name="Korostin D."/>
        </authorList>
    </citation>
    <scope>NUCLEOTIDE SEQUENCE</scope>
    <source>
        <strain evidence="2">ASD5510</strain>
    </source>
</reference>
<dbReference type="PANTHER" id="PTHR34351:SF2">
    <property type="entry name" value="DUF58 DOMAIN-CONTAINING PROTEIN"/>
    <property type="match status" value="1"/>
</dbReference>
<evidence type="ECO:0000313" key="4">
    <source>
        <dbReference type="Proteomes" id="UP001065549"/>
    </source>
</evidence>
<name>A0A9J6QM03_9FIRM</name>
<protein>
    <submittedName>
        <fullName evidence="2">DUF58 domain-containing protein</fullName>
    </submittedName>
</protein>
<evidence type="ECO:0000256" key="1">
    <source>
        <dbReference type="SAM" id="Phobius"/>
    </source>
</evidence>
<keyword evidence="1" id="KW-1133">Transmembrane helix</keyword>
<dbReference type="Proteomes" id="UP001065549">
    <property type="component" value="Unassembled WGS sequence"/>
</dbReference>
<feature type="transmembrane region" description="Helical" evidence="1">
    <location>
        <begin position="12"/>
        <end position="32"/>
    </location>
</feature>
<dbReference type="PANTHER" id="PTHR34351">
    <property type="entry name" value="SLR1927 PROTEIN-RELATED"/>
    <property type="match status" value="1"/>
</dbReference>
<dbReference type="EMBL" id="JAOSHN010000005">
    <property type="protein sequence ID" value="MCU7379487.1"/>
    <property type="molecule type" value="Genomic_DNA"/>
</dbReference>
<sequence length="456" mass="52272">MKREILIDETSFFMSIPVIIAMTFCCIAALYWSLDEVAAVLLFLILIGLVAQIYSHLTLRSIEVSVECEQRVVFPGERMRLCCRIRNTGKLPILNFMIRIPISRYGPVAPADEADYRSLSDAEISKARMYSEQMGFVLEKRVPYIRGGESLNWEPRLRAVKRGETVLEDRFLYCGDPFGLIHTSKNSRQNCRILVCAQIVPVRVEPFLHNLKFSSQGAKSIHEDVTLIKGNRPYQLFDPVKSINWKLLASQDKWVVNLYDPVCTKQVHLIFDGESYNRKEIPKAALENTLRILFSVIFRLYEKGMGCGISLPKSRACAPRNLMFRDPQALSVIAEYLAKYQILDLEDKTEEKHTILQERSSLSSAIIRAREEKEKARAIPKSRSLFRVKDLLEKNGNIGEYFYFTYDGARFLDNKMLVALAHEKVTIVSYKRYGGDDPARRGRAIHISEIGEGIKR</sequence>
<evidence type="ECO:0000313" key="2">
    <source>
        <dbReference type="EMBL" id="MCU7376938.1"/>
    </source>
</evidence>
<proteinExistence type="predicted"/>
<accession>A0A9J6QM03</accession>
<comment type="caution">
    <text evidence="2">The sequence shown here is derived from an EMBL/GenBank/DDBJ whole genome shotgun (WGS) entry which is preliminary data.</text>
</comment>
<dbReference type="EMBL" id="JAOSHN010000001">
    <property type="protein sequence ID" value="MCU7376938.1"/>
    <property type="molecule type" value="Genomic_DNA"/>
</dbReference>
<keyword evidence="4" id="KW-1185">Reference proteome</keyword>
<gene>
    <name evidence="2" type="ORF">OBO34_01060</name>
    <name evidence="3" type="ORF">OBO34_14155</name>
</gene>
<evidence type="ECO:0000313" key="3">
    <source>
        <dbReference type="EMBL" id="MCU7379487.1"/>
    </source>
</evidence>
<dbReference type="RefSeq" id="WP_253020503.1">
    <property type="nucleotide sequence ID" value="NZ_JAJAGH010000005.1"/>
</dbReference>
<dbReference type="AlphaFoldDB" id="A0A9J6QM03"/>
<keyword evidence="1" id="KW-0812">Transmembrane</keyword>
<keyword evidence="1" id="KW-0472">Membrane</keyword>
<organism evidence="2 4">
    <name type="scientific">Hominibacterium faecale</name>
    <dbReference type="NCBI Taxonomy" id="2839743"/>
    <lineage>
        <taxon>Bacteria</taxon>
        <taxon>Bacillati</taxon>
        <taxon>Bacillota</taxon>
        <taxon>Clostridia</taxon>
        <taxon>Peptostreptococcales</taxon>
        <taxon>Anaerovoracaceae</taxon>
        <taxon>Hominibacterium</taxon>
    </lineage>
</organism>